<dbReference type="PANTHER" id="PTHR21021">
    <property type="entry name" value="GAF/PUTATIVE CYTOSKELETAL PROTEIN"/>
    <property type="match status" value="1"/>
</dbReference>
<reference evidence="3 4" key="1">
    <citation type="journal article" date="2024" name="Int. J. Mol. Sci.">
        <title>Exploration of Alicyclobacillus spp. Genome in Search of Antibiotic Resistance.</title>
        <authorList>
            <person name="Bucka-Kolendo J."/>
            <person name="Kiousi D.E."/>
            <person name="Dekowska A."/>
            <person name="Mikolajczuk-Szczyrba A."/>
            <person name="Karadedos D.M."/>
            <person name="Michael P."/>
            <person name="Galanis A."/>
            <person name="Sokolowska B."/>
        </authorList>
    </citation>
    <scope>NUCLEOTIDE SEQUENCE [LARGE SCALE GENOMIC DNA]</scope>
    <source>
        <strain evidence="3 4">KKP 3000</strain>
    </source>
</reference>
<organism evidence="3 4">
    <name type="scientific">Alicyclobacillus fastidiosus</name>
    <dbReference type="NCBI Taxonomy" id="392011"/>
    <lineage>
        <taxon>Bacteria</taxon>
        <taxon>Bacillati</taxon>
        <taxon>Bacillota</taxon>
        <taxon>Bacilli</taxon>
        <taxon>Bacillales</taxon>
        <taxon>Alicyclobacillaceae</taxon>
        <taxon>Alicyclobacillus</taxon>
    </lineage>
</organism>
<comment type="caution">
    <text evidence="3">The sequence shown here is derived from an EMBL/GenBank/DDBJ whole genome shotgun (WGS) entry which is preliminary data.</text>
</comment>
<dbReference type="InterPro" id="IPR051330">
    <property type="entry name" value="Phosphatase_reg/MetRdx"/>
</dbReference>
<dbReference type="InterPro" id="IPR003018">
    <property type="entry name" value="GAF"/>
</dbReference>
<comment type="similarity">
    <text evidence="1">Belongs to the free Met sulfoxide reductase family.</text>
</comment>
<dbReference type="RefSeq" id="WP_275473527.1">
    <property type="nucleotide sequence ID" value="NZ_CP162940.1"/>
</dbReference>
<evidence type="ECO:0000313" key="4">
    <source>
        <dbReference type="Proteomes" id="UP001579974"/>
    </source>
</evidence>
<dbReference type="Pfam" id="PF01590">
    <property type="entry name" value="GAF"/>
    <property type="match status" value="1"/>
</dbReference>
<accession>A0ABV5AEE0</accession>
<name>A0ABV5AEE0_9BACL</name>
<sequence length="164" mass="17690">MFTESAIEANNKQQFYGQIAEQLDHLLAGEANAIANLSNMSSLLNLHLKDINWVGFYLWSEGDGELILGPFQGKPACIRIPSGKGVCGAAAAKREPMVVEDVFSFPGHIACDPASRSEVVVPILVDGKLIGVLDIDSPTAARFDEHDAKGLERAIGILCKHTQF</sequence>
<protein>
    <submittedName>
        <fullName evidence="3">GAF domain-containing protein</fullName>
    </submittedName>
</protein>
<dbReference type="InterPro" id="IPR000614">
    <property type="entry name" value="FRMsr_CS"/>
</dbReference>
<dbReference type="PANTHER" id="PTHR21021:SF15">
    <property type="entry name" value="FREE METHIONINE-R-SULFOXIDE REDUCTASE"/>
    <property type="match status" value="1"/>
</dbReference>
<evidence type="ECO:0000259" key="2">
    <source>
        <dbReference type="Pfam" id="PF01590"/>
    </source>
</evidence>
<keyword evidence="4" id="KW-1185">Reference proteome</keyword>
<feature type="domain" description="GAF" evidence="2">
    <location>
        <begin position="53"/>
        <end position="151"/>
    </location>
</feature>
<dbReference type="EMBL" id="JBDXSU010000005">
    <property type="protein sequence ID" value="MFB5190426.1"/>
    <property type="molecule type" value="Genomic_DNA"/>
</dbReference>
<gene>
    <name evidence="3" type="ORF">KKP3000_003872</name>
</gene>
<dbReference type="PROSITE" id="PS01320">
    <property type="entry name" value="UPF0067"/>
    <property type="match status" value="1"/>
</dbReference>
<evidence type="ECO:0000313" key="3">
    <source>
        <dbReference type="EMBL" id="MFB5190426.1"/>
    </source>
</evidence>
<dbReference type="InterPro" id="IPR029016">
    <property type="entry name" value="GAF-like_dom_sf"/>
</dbReference>
<evidence type="ECO:0000256" key="1">
    <source>
        <dbReference type="ARBA" id="ARBA00038454"/>
    </source>
</evidence>
<dbReference type="Gene3D" id="3.30.450.40">
    <property type="match status" value="1"/>
</dbReference>
<proteinExistence type="inferred from homology"/>
<dbReference type="SUPFAM" id="SSF55781">
    <property type="entry name" value="GAF domain-like"/>
    <property type="match status" value="1"/>
</dbReference>
<dbReference type="Proteomes" id="UP001579974">
    <property type="component" value="Unassembled WGS sequence"/>
</dbReference>